<name>A0AAF0UYW2_SOLVR</name>
<evidence type="ECO:0000259" key="7">
    <source>
        <dbReference type="Pfam" id="PF17917"/>
    </source>
</evidence>
<dbReference type="InterPro" id="IPR053134">
    <property type="entry name" value="RNA-dir_DNA_polymerase"/>
</dbReference>
<evidence type="ECO:0000313" key="9">
    <source>
        <dbReference type="Proteomes" id="UP001234989"/>
    </source>
</evidence>
<dbReference type="GO" id="GO:0003964">
    <property type="term" value="F:RNA-directed DNA polymerase activity"/>
    <property type="evidence" value="ECO:0007669"/>
    <property type="project" value="UniProtKB-KW"/>
</dbReference>
<evidence type="ECO:0000256" key="4">
    <source>
        <dbReference type="ARBA" id="ARBA00022759"/>
    </source>
</evidence>
<sequence>LVSVPVVNEFPEVFPEDLPRLPPERGIDFEIDLLPELRELKEQLKDLLDKGFIRPSIFPLGAIFFSKIDLRSSYHQLRVRDSDIPKTAFRTRYGHYTFVVMSFGLTNALIAFMDLMNRLKVHEKNYPTHDLELPAIVFSLNIWRHYLYGIHVDVFTDHKSLHKENVVVDALRRLSMGSV</sequence>
<feature type="non-terminal residue" evidence="8">
    <location>
        <position position="179"/>
    </location>
</feature>
<proteinExistence type="predicted"/>
<organism evidence="8 9">
    <name type="scientific">Solanum verrucosum</name>
    <dbReference type="NCBI Taxonomy" id="315347"/>
    <lineage>
        <taxon>Eukaryota</taxon>
        <taxon>Viridiplantae</taxon>
        <taxon>Streptophyta</taxon>
        <taxon>Embryophyta</taxon>
        <taxon>Tracheophyta</taxon>
        <taxon>Spermatophyta</taxon>
        <taxon>Magnoliopsida</taxon>
        <taxon>eudicotyledons</taxon>
        <taxon>Gunneridae</taxon>
        <taxon>Pentapetalae</taxon>
        <taxon>asterids</taxon>
        <taxon>lamiids</taxon>
        <taxon>Solanales</taxon>
        <taxon>Solanaceae</taxon>
        <taxon>Solanoideae</taxon>
        <taxon>Solaneae</taxon>
        <taxon>Solanum</taxon>
    </lineage>
</organism>
<dbReference type="Gene3D" id="3.10.10.10">
    <property type="entry name" value="HIV Type 1 Reverse Transcriptase, subunit A, domain 1"/>
    <property type="match status" value="1"/>
</dbReference>
<dbReference type="Proteomes" id="UP001234989">
    <property type="component" value="Chromosome 11"/>
</dbReference>
<accession>A0AAF0UYW2</accession>
<dbReference type="EMBL" id="CP133622">
    <property type="protein sequence ID" value="WMV55282.1"/>
    <property type="molecule type" value="Genomic_DNA"/>
</dbReference>
<dbReference type="InterPro" id="IPR041373">
    <property type="entry name" value="RT_RNaseH"/>
</dbReference>
<dbReference type="Pfam" id="PF17917">
    <property type="entry name" value="RT_RNaseH"/>
    <property type="match status" value="1"/>
</dbReference>
<dbReference type="InterPro" id="IPR043502">
    <property type="entry name" value="DNA/RNA_pol_sf"/>
</dbReference>
<dbReference type="Gene3D" id="3.30.70.270">
    <property type="match status" value="1"/>
</dbReference>
<dbReference type="PANTHER" id="PTHR24559:SF444">
    <property type="entry name" value="REVERSE TRANSCRIPTASE DOMAIN-CONTAINING PROTEIN"/>
    <property type="match status" value="1"/>
</dbReference>
<dbReference type="SUPFAM" id="SSF56672">
    <property type="entry name" value="DNA/RNA polymerases"/>
    <property type="match status" value="2"/>
</dbReference>
<dbReference type="PANTHER" id="PTHR24559">
    <property type="entry name" value="TRANSPOSON TY3-I GAG-POL POLYPROTEIN"/>
    <property type="match status" value="1"/>
</dbReference>
<dbReference type="InterPro" id="IPR043128">
    <property type="entry name" value="Rev_trsase/Diguanyl_cyclase"/>
</dbReference>
<dbReference type="GO" id="GO:0016787">
    <property type="term" value="F:hydrolase activity"/>
    <property type="evidence" value="ECO:0007669"/>
    <property type="project" value="UniProtKB-KW"/>
</dbReference>
<evidence type="ECO:0000256" key="1">
    <source>
        <dbReference type="ARBA" id="ARBA00022679"/>
    </source>
</evidence>
<reference evidence="8" key="1">
    <citation type="submission" date="2023-08" db="EMBL/GenBank/DDBJ databases">
        <title>A de novo genome assembly of Solanum verrucosum Schlechtendal, a Mexican diploid species geographically isolated from the other diploid A-genome species in potato relatives.</title>
        <authorList>
            <person name="Hosaka K."/>
        </authorList>
    </citation>
    <scope>NUCLEOTIDE SEQUENCE</scope>
    <source>
        <tissue evidence="8">Young leaves</tissue>
    </source>
</reference>
<feature type="domain" description="Reverse transcriptase RNase H-like" evidence="7">
    <location>
        <begin position="110"/>
        <end position="162"/>
    </location>
</feature>
<keyword evidence="9" id="KW-1185">Reference proteome</keyword>
<keyword evidence="1" id="KW-0808">Transferase</keyword>
<keyword evidence="2" id="KW-0548">Nucleotidyltransferase</keyword>
<dbReference type="GO" id="GO:0004519">
    <property type="term" value="F:endonuclease activity"/>
    <property type="evidence" value="ECO:0007669"/>
    <property type="project" value="UniProtKB-KW"/>
</dbReference>
<evidence type="ECO:0000256" key="2">
    <source>
        <dbReference type="ARBA" id="ARBA00022695"/>
    </source>
</evidence>
<keyword evidence="5" id="KW-0378">Hydrolase</keyword>
<evidence type="ECO:0000256" key="5">
    <source>
        <dbReference type="ARBA" id="ARBA00022801"/>
    </source>
</evidence>
<feature type="non-terminal residue" evidence="8">
    <location>
        <position position="1"/>
    </location>
</feature>
<keyword evidence="6" id="KW-0695">RNA-directed DNA polymerase</keyword>
<protein>
    <recommendedName>
        <fullName evidence="7">Reverse transcriptase RNase H-like domain-containing protein</fullName>
    </recommendedName>
</protein>
<dbReference type="AlphaFoldDB" id="A0AAF0UYW2"/>
<keyword evidence="3" id="KW-0540">Nuclease</keyword>
<keyword evidence="4" id="KW-0255">Endonuclease</keyword>
<evidence type="ECO:0000256" key="6">
    <source>
        <dbReference type="ARBA" id="ARBA00022918"/>
    </source>
</evidence>
<evidence type="ECO:0000313" key="8">
    <source>
        <dbReference type="EMBL" id="WMV55282.1"/>
    </source>
</evidence>
<gene>
    <name evidence="8" type="ORF">MTR67_048667</name>
</gene>
<evidence type="ECO:0000256" key="3">
    <source>
        <dbReference type="ARBA" id="ARBA00022722"/>
    </source>
</evidence>